<feature type="region of interest" description="Disordered" evidence="2">
    <location>
        <begin position="50"/>
        <end position="82"/>
    </location>
</feature>
<feature type="compositionally biased region" description="Basic and acidic residues" evidence="2">
    <location>
        <begin position="66"/>
        <end position="82"/>
    </location>
</feature>
<protein>
    <recommendedName>
        <fullName evidence="3">CUB domain-containing protein</fullName>
    </recommendedName>
</protein>
<keyword evidence="1" id="KW-1015">Disulfide bond</keyword>
<proteinExistence type="predicted"/>
<reference evidence="4 6" key="2">
    <citation type="journal article" date="2013" name="Nature">
        <title>Insights into bilaterian evolution from three spiralian genomes.</title>
        <authorList>
            <person name="Simakov O."/>
            <person name="Marletaz F."/>
            <person name="Cho S.J."/>
            <person name="Edsinger-Gonzales E."/>
            <person name="Havlak P."/>
            <person name="Hellsten U."/>
            <person name="Kuo D.H."/>
            <person name="Larsson T."/>
            <person name="Lv J."/>
            <person name="Arendt D."/>
            <person name="Savage R."/>
            <person name="Osoegawa K."/>
            <person name="de Jong P."/>
            <person name="Grimwood J."/>
            <person name="Chapman J.A."/>
            <person name="Shapiro H."/>
            <person name="Aerts A."/>
            <person name="Otillar R.P."/>
            <person name="Terry A.Y."/>
            <person name="Boore J.L."/>
            <person name="Grigoriev I.V."/>
            <person name="Lindberg D.R."/>
            <person name="Seaver E.C."/>
            <person name="Weisblat D.A."/>
            <person name="Putnam N.H."/>
            <person name="Rokhsar D.S."/>
        </authorList>
    </citation>
    <scope>NUCLEOTIDE SEQUENCE</scope>
</reference>
<evidence type="ECO:0000313" key="6">
    <source>
        <dbReference type="Proteomes" id="UP000015101"/>
    </source>
</evidence>
<feature type="domain" description="CUB" evidence="3">
    <location>
        <begin position="154"/>
        <end position="228"/>
    </location>
</feature>
<organism evidence="5 6">
    <name type="scientific">Helobdella robusta</name>
    <name type="common">Californian leech</name>
    <dbReference type="NCBI Taxonomy" id="6412"/>
    <lineage>
        <taxon>Eukaryota</taxon>
        <taxon>Metazoa</taxon>
        <taxon>Spiralia</taxon>
        <taxon>Lophotrochozoa</taxon>
        <taxon>Annelida</taxon>
        <taxon>Clitellata</taxon>
        <taxon>Hirudinea</taxon>
        <taxon>Rhynchobdellida</taxon>
        <taxon>Glossiphoniidae</taxon>
        <taxon>Helobdella</taxon>
    </lineage>
</organism>
<dbReference type="Gene3D" id="2.60.120.290">
    <property type="entry name" value="Spermadhesin, CUB domain"/>
    <property type="match status" value="1"/>
</dbReference>
<keyword evidence="6" id="KW-1185">Reference proteome</keyword>
<accession>T1EZN0</accession>
<dbReference type="EMBL" id="AMQM01002829">
    <property type="status" value="NOT_ANNOTATED_CDS"/>
    <property type="molecule type" value="Genomic_DNA"/>
</dbReference>
<evidence type="ECO:0000313" key="4">
    <source>
        <dbReference type="EMBL" id="ESO09849.1"/>
    </source>
</evidence>
<evidence type="ECO:0000313" key="5">
    <source>
        <dbReference type="EnsemblMetazoa" id="HelroP167668"/>
    </source>
</evidence>
<name>T1EZN0_HELRO</name>
<evidence type="ECO:0000256" key="2">
    <source>
        <dbReference type="SAM" id="MobiDB-lite"/>
    </source>
</evidence>
<reference evidence="5" key="3">
    <citation type="submission" date="2015-06" db="UniProtKB">
        <authorList>
            <consortium name="EnsemblMetazoa"/>
        </authorList>
    </citation>
    <scope>IDENTIFICATION</scope>
</reference>
<gene>
    <name evidence="5" type="primary">20202030</name>
    <name evidence="4" type="ORF">HELRODRAFT_167668</name>
</gene>
<dbReference type="Proteomes" id="UP000015101">
    <property type="component" value="Unassembled WGS sequence"/>
</dbReference>
<feature type="compositionally biased region" description="Basic residues" evidence="2">
    <location>
        <begin position="50"/>
        <end position="65"/>
    </location>
</feature>
<dbReference type="GeneID" id="20202030"/>
<dbReference type="EnsemblMetazoa" id="HelroT167668">
    <property type="protein sequence ID" value="HelroP167668"/>
    <property type="gene ID" value="HelroG167668"/>
</dbReference>
<dbReference type="InterPro" id="IPR035914">
    <property type="entry name" value="Sperma_CUB_dom_sf"/>
</dbReference>
<dbReference type="HOGENOM" id="CLU_1195971_0_0_1"/>
<dbReference type="InParanoid" id="T1EZN0"/>
<dbReference type="RefSeq" id="XP_009011663.1">
    <property type="nucleotide sequence ID" value="XM_009013415.1"/>
</dbReference>
<sequence>MLTRNSAEQQTSTKPHCIKIESFCLSTLHQRMKKQPTTIRHYETRHKRWLPTKKPHKHHQHKHNRIEHQTKSNQAEDEKKYNNDEDIDYAYKNANDSDELFLNNEDDDEQYLPYGHVDRTEGLKDNTVCDWIIPVGECVGSCPVMSPSQVLLFNHSCTYLFISFEDFRIELKFPSVLLQLSPSLNACQNASLVEIYDGYEASESLVEKFCVVKLDSDNETNGNTINFISKGS</sequence>
<dbReference type="EMBL" id="KB095905">
    <property type="protein sequence ID" value="ESO09849.1"/>
    <property type="molecule type" value="Genomic_DNA"/>
</dbReference>
<dbReference type="InterPro" id="IPR000859">
    <property type="entry name" value="CUB_dom"/>
</dbReference>
<reference evidence="6" key="1">
    <citation type="submission" date="2012-12" db="EMBL/GenBank/DDBJ databases">
        <authorList>
            <person name="Hellsten U."/>
            <person name="Grimwood J."/>
            <person name="Chapman J.A."/>
            <person name="Shapiro H."/>
            <person name="Aerts A."/>
            <person name="Otillar R.P."/>
            <person name="Terry A.Y."/>
            <person name="Boore J.L."/>
            <person name="Simakov O."/>
            <person name="Marletaz F."/>
            <person name="Cho S.-J."/>
            <person name="Edsinger-Gonzales E."/>
            <person name="Havlak P."/>
            <person name="Kuo D.-H."/>
            <person name="Larsson T."/>
            <person name="Lv J."/>
            <person name="Arendt D."/>
            <person name="Savage R."/>
            <person name="Osoegawa K."/>
            <person name="de Jong P."/>
            <person name="Lindberg D.R."/>
            <person name="Seaver E.C."/>
            <person name="Weisblat D.A."/>
            <person name="Putnam N.H."/>
            <person name="Grigoriev I.V."/>
            <person name="Rokhsar D.S."/>
        </authorList>
    </citation>
    <scope>NUCLEOTIDE SEQUENCE</scope>
</reference>
<dbReference type="AlphaFoldDB" id="T1EZN0"/>
<dbReference type="KEGG" id="hro:HELRODRAFT_167668"/>
<dbReference type="SUPFAM" id="SSF49854">
    <property type="entry name" value="Spermadhesin, CUB domain"/>
    <property type="match status" value="1"/>
</dbReference>
<dbReference type="Pfam" id="PF00431">
    <property type="entry name" value="CUB"/>
    <property type="match status" value="1"/>
</dbReference>
<evidence type="ECO:0000256" key="1">
    <source>
        <dbReference type="ARBA" id="ARBA00023157"/>
    </source>
</evidence>
<dbReference type="OrthoDB" id="6286200at2759"/>
<dbReference type="CTD" id="20202030"/>
<evidence type="ECO:0000259" key="3">
    <source>
        <dbReference type="Pfam" id="PF00431"/>
    </source>
</evidence>